<evidence type="ECO:0000313" key="6">
    <source>
        <dbReference type="EMBL" id="SHI19500.1"/>
    </source>
</evidence>
<evidence type="ECO:0000256" key="5">
    <source>
        <dbReference type="SAM" id="Phobius"/>
    </source>
</evidence>
<dbReference type="EMBL" id="FQXE01000012">
    <property type="protein sequence ID" value="SHI19500.1"/>
    <property type="molecule type" value="Genomic_DNA"/>
</dbReference>
<sequence length="188" mass="20636">MSNHYFHNDRFRLSRTLNMLALAGVCAILLAAFAWQLAFDELPCPLCLLQRVAFVLVGLGLLLNVRFGPSPLHYGMIVLSALGGAIAAGRQVLLHIGPGDPGYGPPLLGMHFYTWALILFAAFMAWSGIMLMLDRRCTDQPDARQASRAARAIMWLFFLLVLGNMASTMLECGFGSCPDNPASYLWLS</sequence>
<dbReference type="GO" id="GO:0015035">
    <property type="term" value="F:protein-disulfide reductase activity"/>
    <property type="evidence" value="ECO:0007669"/>
    <property type="project" value="InterPro"/>
</dbReference>
<feature type="transmembrane region" description="Helical" evidence="5">
    <location>
        <begin position="72"/>
        <end position="92"/>
    </location>
</feature>
<organism evidence="6 7">
    <name type="scientific">Pollutimonas bauzanensis</name>
    <dbReference type="NCBI Taxonomy" id="658167"/>
    <lineage>
        <taxon>Bacteria</taxon>
        <taxon>Pseudomonadati</taxon>
        <taxon>Pseudomonadota</taxon>
        <taxon>Betaproteobacteria</taxon>
        <taxon>Burkholderiales</taxon>
        <taxon>Alcaligenaceae</taxon>
        <taxon>Pollutimonas</taxon>
    </lineage>
</organism>
<dbReference type="STRING" id="658167.SAMN04488135_112120"/>
<protein>
    <submittedName>
        <fullName evidence="6">Disulfide bond formation protein DsbB</fullName>
    </submittedName>
</protein>
<feature type="transmembrane region" description="Helical" evidence="5">
    <location>
        <begin position="48"/>
        <end position="65"/>
    </location>
</feature>
<accession>A0A1M5Z5L5</accession>
<feature type="transmembrane region" description="Helical" evidence="5">
    <location>
        <begin position="112"/>
        <end position="133"/>
    </location>
</feature>
<comment type="subcellular location">
    <subcellularLocation>
        <location evidence="1">Membrane</location>
        <topology evidence="1">Multi-pass membrane protein</topology>
    </subcellularLocation>
</comment>
<evidence type="ECO:0000313" key="7">
    <source>
        <dbReference type="Proteomes" id="UP000184226"/>
    </source>
</evidence>
<evidence type="ECO:0000256" key="4">
    <source>
        <dbReference type="ARBA" id="ARBA00023136"/>
    </source>
</evidence>
<feature type="transmembrane region" description="Helical" evidence="5">
    <location>
        <begin position="153"/>
        <end position="170"/>
    </location>
</feature>
<dbReference type="InterPro" id="IPR023380">
    <property type="entry name" value="DsbB-like_sf"/>
</dbReference>
<keyword evidence="4 5" id="KW-0472">Membrane</keyword>
<dbReference type="AlphaFoldDB" id="A0A1M5Z5L5"/>
<evidence type="ECO:0000256" key="3">
    <source>
        <dbReference type="ARBA" id="ARBA00022989"/>
    </source>
</evidence>
<dbReference type="Proteomes" id="UP000184226">
    <property type="component" value="Unassembled WGS sequence"/>
</dbReference>
<name>A0A1M5Z5L5_9BURK</name>
<evidence type="ECO:0000256" key="1">
    <source>
        <dbReference type="ARBA" id="ARBA00004141"/>
    </source>
</evidence>
<keyword evidence="3 5" id="KW-1133">Transmembrane helix</keyword>
<dbReference type="Pfam" id="PF02600">
    <property type="entry name" value="DsbB"/>
    <property type="match status" value="1"/>
</dbReference>
<evidence type="ECO:0000256" key="2">
    <source>
        <dbReference type="ARBA" id="ARBA00022692"/>
    </source>
</evidence>
<dbReference type="RefSeq" id="WP_073106452.1">
    <property type="nucleotide sequence ID" value="NZ_FQXE01000012.1"/>
</dbReference>
<dbReference type="Gene3D" id="1.20.1550.10">
    <property type="entry name" value="DsbB-like"/>
    <property type="match status" value="1"/>
</dbReference>
<keyword evidence="7" id="KW-1185">Reference proteome</keyword>
<dbReference type="OrthoDB" id="3711263at2"/>
<gene>
    <name evidence="6" type="ORF">SAMN04488135_112120</name>
</gene>
<proteinExistence type="predicted"/>
<dbReference type="SUPFAM" id="SSF158442">
    <property type="entry name" value="DsbB-like"/>
    <property type="match status" value="1"/>
</dbReference>
<dbReference type="InterPro" id="IPR003752">
    <property type="entry name" value="DiS_bond_form_DsbB/BdbC"/>
</dbReference>
<dbReference type="GO" id="GO:0006457">
    <property type="term" value="P:protein folding"/>
    <property type="evidence" value="ECO:0007669"/>
    <property type="project" value="InterPro"/>
</dbReference>
<reference evidence="6 7" key="1">
    <citation type="submission" date="2016-11" db="EMBL/GenBank/DDBJ databases">
        <authorList>
            <person name="Jaros S."/>
            <person name="Januszkiewicz K."/>
            <person name="Wedrychowicz H."/>
        </authorList>
    </citation>
    <scope>NUCLEOTIDE SEQUENCE [LARGE SCALE GENOMIC DNA]</scope>
    <source>
        <strain evidence="6 7">CGMCC 1.10190</strain>
    </source>
</reference>
<dbReference type="GO" id="GO:0016020">
    <property type="term" value="C:membrane"/>
    <property type="evidence" value="ECO:0007669"/>
    <property type="project" value="UniProtKB-SubCell"/>
</dbReference>
<keyword evidence="2 5" id="KW-0812">Transmembrane</keyword>